<name>A0A6G9Y0R6_NOCBR</name>
<dbReference type="RefSeq" id="WP_167465794.1">
    <property type="nucleotide sequence ID" value="NZ_CP046171.1"/>
</dbReference>
<dbReference type="EMBL" id="CP046171">
    <property type="protein sequence ID" value="QIS06781.1"/>
    <property type="molecule type" value="Genomic_DNA"/>
</dbReference>
<organism evidence="1 2">
    <name type="scientific">Nocardia brasiliensis</name>
    <dbReference type="NCBI Taxonomy" id="37326"/>
    <lineage>
        <taxon>Bacteria</taxon>
        <taxon>Bacillati</taxon>
        <taxon>Actinomycetota</taxon>
        <taxon>Actinomycetes</taxon>
        <taxon>Mycobacteriales</taxon>
        <taxon>Nocardiaceae</taxon>
        <taxon>Nocardia</taxon>
    </lineage>
</organism>
<gene>
    <name evidence="1" type="ORF">F5X71_34725</name>
</gene>
<accession>A0A6G9Y0R6</accession>
<proteinExistence type="predicted"/>
<dbReference type="AlphaFoldDB" id="A0A6G9Y0R6"/>
<evidence type="ECO:0000313" key="2">
    <source>
        <dbReference type="Proteomes" id="UP000501705"/>
    </source>
</evidence>
<reference evidence="1 2" key="1">
    <citation type="journal article" date="2019" name="ACS Chem. Biol.">
        <title>Identification and Mobilization of a Cryptic Antibiotic Biosynthesis Gene Locus from a Human-Pathogenic Nocardia Isolate.</title>
        <authorList>
            <person name="Herisse M."/>
            <person name="Ishida K."/>
            <person name="Porter J.L."/>
            <person name="Howden B."/>
            <person name="Hertweck C."/>
            <person name="Stinear T.P."/>
            <person name="Pidot S.J."/>
        </authorList>
    </citation>
    <scope>NUCLEOTIDE SEQUENCE [LARGE SCALE GENOMIC DNA]</scope>
    <source>
        <strain evidence="1 2">AUSMDU00024985</strain>
    </source>
</reference>
<sequence length="140" mass="16101">MREKTPYLEWLAAERDYHQLLRDEEAAWRERARREARPKGHVGEVGAKLAEPLCGVVSGKHRYESADRYGRVVYGRILTIALDDGRVVKWATGSDAAYDREVGDRVRILRATVKKHSNFRGQDETELKLVKLELIEQNPS</sequence>
<protein>
    <submittedName>
        <fullName evidence="1">Uncharacterized protein</fullName>
    </submittedName>
</protein>
<dbReference type="Proteomes" id="UP000501705">
    <property type="component" value="Chromosome"/>
</dbReference>
<evidence type="ECO:0000313" key="1">
    <source>
        <dbReference type="EMBL" id="QIS06781.1"/>
    </source>
</evidence>